<dbReference type="PANTHER" id="PTHR44137:SF32">
    <property type="entry name" value="DNAJ HEAT SHOCK AMINO-TERMINAL DOMAIN PROTEIN"/>
    <property type="match status" value="1"/>
</dbReference>
<feature type="region of interest" description="Disordered" evidence="2">
    <location>
        <begin position="130"/>
        <end position="171"/>
    </location>
</feature>
<reference evidence="4 5" key="1">
    <citation type="submission" date="2024-01" db="EMBL/GenBank/DDBJ databases">
        <title>Genome assemblies of Stephania.</title>
        <authorList>
            <person name="Yang L."/>
        </authorList>
    </citation>
    <scope>NUCLEOTIDE SEQUENCE [LARGE SCALE GENOMIC DNA]</scope>
    <source>
        <strain evidence="4">QJT</strain>
        <tissue evidence="4">Leaf</tissue>
    </source>
</reference>
<accession>A0AAP0KHM5</accession>
<dbReference type="CDD" id="cd06257">
    <property type="entry name" value="DnaJ"/>
    <property type="match status" value="1"/>
</dbReference>
<dbReference type="Pfam" id="PF11926">
    <property type="entry name" value="DUF3444"/>
    <property type="match status" value="1"/>
</dbReference>
<feature type="region of interest" description="Disordered" evidence="2">
    <location>
        <begin position="237"/>
        <end position="262"/>
    </location>
</feature>
<protein>
    <recommendedName>
        <fullName evidence="3">J domain-containing protein</fullName>
    </recommendedName>
</protein>
<feature type="compositionally biased region" description="Basic and acidic residues" evidence="2">
    <location>
        <begin position="449"/>
        <end position="463"/>
    </location>
</feature>
<comment type="caution">
    <text evidence="4">The sequence shown here is derived from an EMBL/GenBank/DDBJ whole genome shotgun (WGS) entry which is preliminary data.</text>
</comment>
<dbReference type="InterPro" id="IPR024593">
    <property type="entry name" value="DUF3444"/>
</dbReference>
<gene>
    <name evidence="4" type="ORF">Sjap_000216</name>
</gene>
<evidence type="ECO:0000259" key="3">
    <source>
        <dbReference type="PROSITE" id="PS50076"/>
    </source>
</evidence>
<dbReference type="PROSITE" id="PS50076">
    <property type="entry name" value="DNAJ_2"/>
    <property type="match status" value="1"/>
</dbReference>
<dbReference type="InterPro" id="IPR036869">
    <property type="entry name" value="J_dom_sf"/>
</dbReference>
<dbReference type="PANTHER" id="PTHR44137">
    <property type="entry name" value="BNAC03G44070D PROTEIN"/>
    <property type="match status" value="1"/>
</dbReference>
<organism evidence="4 5">
    <name type="scientific">Stephania japonica</name>
    <dbReference type="NCBI Taxonomy" id="461633"/>
    <lineage>
        <taxon>Eukaryota</taxon>
        <taxon>Viridiplantae</taxon>
        <taxon>Streptophyta</taxon>
        <taxon>Embryophyta</taxon>
        <taxon>Tracheophyta</taxon>
        <taxon>Spermatophyta</taxon>
        <taxon>Magnoliopsida</taxon>
        <taxon>Ranunculales</taxon>
        <taxon>Menispermaceae</taxon>
        <taxon>Menispermoideae</taxon>
        <taxon>Cissampelideae</taxon>
        <taxon>Stephania</taxon>
    </lineage>
</organism>
<keyword evidence="1" id="KW-0175">Coiled coil</keyword>
<feature type="compositionally biased region" description="Polar residues" evidence="2">
    <location>
        <begin position="131"/>
        <end position="140"/>
    </location>
</feature>
<dbReference type="SUPFAM" id="SSF46565">
    <property type="entry name" value="Chaperone J-domain"/>
    <property type="match status" value="1"/>
</dbReference>
<feature type="domain" description="J" evidence="3">
    <location>
        <begin position="66"/>
        <end position="130"/>
    </location>
</feature>
<feature type="coiled-coil region" evidence="1">
    <location>
        <begin position="734"/>
        <end position="787"/>
    </location>
</feature>
<name>A0AAP0KHM5_9MAGN</name>
<dbReference type="EMBL" id="JBBNAE010000001">
    <property type="protein sequence ID" value="KAK9152736.1"/>
    <property type="molecule type" value="Genomic_DNA"/>
</dbReference>
<keyword evidence="5" id="KW-1185">Reference proteome</keyword>
<dbReference type="SMART" id="SM00271">
    <property type="entry name" value="DnaJ"/>
    <property type="match status" value="1"/>
</dbReference>
<evidence type="ECO:0000256" key="1">
    <source>
        <dbReference type="SAM" id="Coils"/>
    </source>
</evidence>
<feature type="compositionally biased region" description="Polar residues" evidence="2">
    <location>
        <begin position="153"/>
        <end position="171"/>
    </location>
</feature>
<dbReference type="PRINTS" id="PR00625">
    <property type="entry name" value="JDOMAIN"/>
</dbReference>
<dbReference type="PROSITE" id="PS00636">
    <property type="entry name" value="DNAJ_1"/>
    <property type="match status" value="1"/>
</dbReference>
<sequence length="809" mass="90359">MECNRDEAIRAKQIAERKFVARDIVGAKKFALKAQNLYPGLEGLPHMLSTLDVHLSAENKICGEADWYGILGVNPLADDETVKKQYRKLALMLHPDKNKSVGSDGAFKLISEAWSLLSDKSKRTAYDQKRFLSTSQQKTPRASGGSKAPTGANGFQNFGGSMPSKVTTQKSSRVSSSNLTTHHSNPQTFWTACHKCKMQYEYQLMYLNRNLLCPNCHEPFLAVEIAAPVLKESNSSKHWSFSQHRQNSSHHTGKNKGQSGFNDLDSFSRTGFQWGPFARTSGVGSASASASTAAQAASVVQQAYQKVKREREELAAARKREALRKKNNVSKRTAGYSYVGNSTAFRSDLKGDRPTKRRNVDDDIMNGFSGNLKRHPMSNGRFAMAGACGLQQGGLDKDGHVSSAGNKPNSTRELTQLELRNMLAEKAKIEIRNRLQEWSLAAKTKGIQKGKEKESNEKERVKETTVSNGNSNEIMKPTASIDVKEIFQGGKASFSASGVEVSAGALESMSIRVPDPDFHDFDRDRSESAFGANQVWAAYDNDDGMPRYYAMIHNVISSNPFKMRISWLNSRTNNELGPLNWVASGFSKTCGDFRTGRYEINNSLNSFSHKVRWTKGTRGAIQIFPRKGDVWALFRNWTPDWNELTSDEVIHKYDMVEVLDDFNDEQGVFVTPLVKVAGFKTVFHEHLDPGEIRRIPKEEVFRFSHQVPSYLLTGSEAQNAPKGCRELDPAATPLELLQVIVQVKEEEMESAEANQLEEVKEVEIMNNAEAHGDSEFKEAELKNVEEQSEKKIEVVNIENAEELSENKVE</sequence>
<dbReference type="Pfam" id="PF23551">
    <property type="entry name" value="Zn_ribbon_20"/>
    <property type="match status" value="1"/>
</dbReference>
<dbReference type="AlphaFoldDB" id="A0AAP0KHM5"/>
<dbReference type="Gene3D" id="1.10.287.110">
    <property type="entry name" value="DnaJ domain"/>
    <property type="match status" value="1"/>
</dbReference>
<feature type="region of interest" description="Disordered" evidence="2">
    <location>
        <begin position="448"/>
        <end position="473"/>
    </location>
</feature>
<evidence type="ECO:0000256" key="2">
    <source>
        <dbReference type="SAM" id="MobiDB-lite"/>
    </source>
</evidence>
<evidence type="ECO:0000313" key="4">
    <source>
        <dbReference type="EMBL" id="KAK9152736.1"/>
    </source>
</evidence>
<proteinExistence type="predicted"/>
<feature type="compositionally biased region" description="Polar residues" evidence="2">
    <location>
        <begin position="237"/>
        <end position="246"/>
    </location>
</feature>
<dbReference type="InterPro" id="IPR001623">
    <property type="entry name" value="DnaJ_domain"/>
</dbReference>
<dbReference type="Pfam" id="PF00226">
    <property type="entry name" value="DnaJ"/>
    <property type="match status" value="1"/>
</dbReference>
<evidence type="ECO:0000313" key="5">
    <source>
        <dbReference type="Proteomes" id="UP001417504"/>
    </source>
</evidence>
<dbReference type="InterPro" id="IPR056988">
    <property type="entry name" value="Zn_ribbon_pln"/>
</dbReference>
<dbReference type="Proteomes" id="UP001417504">
    <property type="component" value="Unassembled WGS sequence"/>
</dbReference>
<dbReference type="InterPro" id="IPR018253">
    <property type="entry name" value="DnaJ_domain_CS"/>
</dbReference>
<feature type="compositionally biased region" description="Polar residues" evidence="2">
    <location>
        <begin position="464"/>
        <end position="473"/>
    </location>
</feature>